<evidence type="ECO:0000256" key="1">
    <source>
        <dbReference type="SAM" id="Phobius"/>
    </source>
</evidence>
<name>A0A803NLS2_CANSA</name>
<reference evidence="2" key="1">
    <citation type="submission" date="2018-11" db="EMBL/GenBank/DDBJ databases">
        <authorList>
            <person name="Grassa J C."/>
        </authorList>
    </citation>
    <scope>NUCLEOTIDE SEQUENCE [LARGE SCALE GENOMIC DNA]</scope>
</reference>
<keyword evidence="1" id="KW-0472">Membrane</keyword>
<keyword evidence="1" id="KW-0812">Transmembrane</keyword>
<dbReference type="EMBL" id="UZAU01000075">
    <property type="status" value="NOT_ANNOTATED_CDS"/>
    <property type="molecule type" value="Genomic_DNA"/>
</dbReference>
<dbReference type="Proteomes" id="UP000596661">
    <property type="component" value="Chromosome 1"/>
</dbReference>
<organism evidence="2 3">
    <name type="scientific">Cannabis sativa</name>
    <name type="common">Hemp</name>
    <name type="synonym">Marijuana</name>
    <dbReference type="NCBI Taxonomy" id="3483"/>
    <lineage>
        <taxon>Eukaryota</taxon>
        <taxon>Viridiplantae</taxon>
        <taxon>Streptophyta</taxon>
        <taxon>Embryophyta</taxon>
        <taxon>Tracheophyta</taxon>
        <taxon>Spermatophyta</taxon>
        <taxon>Magnoliopsida</taxon>
        <taxon>eudicotyledons</taxon>
        <taxon>Gunneridae</taxon>
        <taxon>Pentapetalae</taxon>
        <taxon>rosids</taxon>
        <taxon>fabids</taxon>
        <taxon>Rosales</taxon>
        <taxon>Cannabaceae</taxon>
        <taxon>Cannabis</taxon>
    </lineage>
</organism>
<dbReference type="AlphaFoldDB" id="A0A803NLS2"/>
<dbReference type="Gramene" id="evm.model.01.2586">
    <property type="protein sequence ID" value="cds.evm.model.01.2586"/>
    <property type="gene ID" value="evm.TU.01.2586"/>
</dbReference>
<protein>
    <submittedName>
        <fullName evidence="2">Uncharacterized protein</fullName>
    </submittedName>
</protein>
<proteinExistence type="predicted"/>
<evidence type="ECO:0000313" key="3">
    <source>
        <dbReference type="Proteomes" id="UP000596661"/>
    </source>
</evidence>
<evidence type="ECO:0000313" key="2">
    <source>
        <dbReference type="EnsemblPlants" id="cds.evm.model.01.2586"/>
    </source>
</evidence>
<sequence>MHGSQRYVFPLGYGGVCWYASGLVLVHLSIPTKNYPQIYLGFSYKRLTNAGSSLCSILSTGRPSFLNTKCESNDVDSDPNGSGVSTCRDCGLVALRR</sequence>
<dbReference type="EnsemblPlants" id="evm.model.01.2586">
    <property type="protein sequence ID" value="cds.evm.model.01.2586"/>
    <property type="gene ID" value="evm.TU.01.2586"/>
</dbReference>
<accession>A0A803NLS2</accession>
<reference evidence="2" key="2">
    <citation type="submission" date="2021-03" db="UniProtKB">
        <authorList>
            <consortium name="EnsemblPlants"/>
        </authorList>
    </citation>
    <scope>IDENTIFICATION</scope>
</reference>
<feature type="transmembrane region" description="Helical" evidence="1">
    <location>
        <begin position="7"/>
        <end position="30"/>
    </location>
</feature>
<keyword evidence="3" id="KW-1185">Reference proteome</keyword>
<keyword evidence="1" id="KW-1133">Transmembrane helix</keyword>